<dbReference type="EMBL" id="PYMM01000001">
    <property type="protein sequence ID" value="PSU19083.1"/>
    <property type="molecule type" value="Genomic_DNA"/>
</dbReference>
<organism evidence="1 2">
    <name type="scientific">Photobacterium damselae</name>
    <dbReference type="NCBI Taxonomy" id="38293"/>
    <lineage>
        <taxon>Bacteria</taxon>
        <taxon>Pseudomonadati</taxon>
        <taxon>Pseudomonadota</taxon>
        <taxon>Gammaproteobacteria</taxon>
        <taxon>Vibrionales</taxon>
        <taxon>Vibrionaceae</taxon>
        <taxon>Photobacterium</taxon>
    </lineage>
</organism>
<gene>
    <name evidence="1" type="ORF">CTM90_03685</name>
</gene>
<comment type="caution">
    <text evidence="1">The sequence shown here is derived from an EMBL/GenBank/DDBJ whole genome shotgun (WGS) entry which is preliminary data.</text>
</comment>
<accession>A0ABD6XE31</accession>
<dbReference type="AlphaFoldDB" id="A0ABD6XE31"/>
<evidence type="ECO:0000313" key="1">
    <source>
        <dbReference type="EMBL" id="PSU19083.1"/>
    </source>
</evidence>
<protein>
    <submittedName>
        <fullName evidence="1">Uncharacterized protein</fullName>
    </submittedName>
</protein>
<sequence>MTEQDVLLIFYFEPSVRLMRVTTVFIVVQGLSTSQLENLLKTLEERLTGLAFRNTKWGINVLVSSLLSKKLPLNPTLMLTKHTHKRAINTHQFAHALSM</sequence>
<name>A0ABD6XE31_PHODM</name>
<reference evidence="1 2" key="1">
    <citation type="submission" date="2018-03" db="EMBL/GenBank/DDBJ databases">
        <title>Whole genome sequencing of Histamine producing bacteria.</title>
        <authorList>
            <person name="Butler K."/>
        </authorList>
    </citation>
    <scope>NUCLEOTIDE SEQUENCE [LARGE SCALE GENOMIC DNA]</scope>
    <source>
        <strain evidence="1 2">BT-6</strain>
    </source>
</reference>
<dbReference type="Proteomes" id="UP000241404">
    <property type="component" value="Unassembled WGS sequence"/>
</dbReference>
<evidence type="ECO:0000313" key="2">
    <source>
        <dbReference type="Proteomes" id="UP000241404"/>
    </source>
</evidence>
<proteinExistence type="predicted"/>